<sequence length="324" mass="35821">MPALAGTADSDQSRIPLHPGSQMFFRNLTLFRFPTSIDFSEIDKLLPEALLRPVGPLEMTSRGFISPFGRDEQEALSHRIGDFLWLTVGGEDKILPGSVVNDLLARKVAEIEEKEGRRPGGRARKRLKDDLIHELLPRAFVKTSRTDAMLDLQHGYVAVDTSSRKTGENVMSEIRGLLGSFPALPLNAEVAPRSVLTGWIAGEPLPEGLSLGEECEMKDPIEGGAVVKCQHQELRCEEIDKHLEAGKQVTKLALVLDDHVSFVLGDDLVIRKLKFLDGALDQLEHSEEDGARAELDARFALMSGEVRRLFLLLEQALKLSKADT</sequence>
<dbReference type="Pfam" id="PF04381">
    <property type="entry name" value="RdgC"/>
    <property type="match status" value="1"/>
</dbReference>
<dbReference type="GO" id="GO:0043590">
    <property type="term" value="C:bacterial nucleoid"/>
    <property type="evidence" value="ECO:0007669"/>
    <property type="project" value="TreeGrafter"/>
</dbReference>
<reference evidence="7" key="1">
    <citation type="journal article" date="2014" name="Int. J. Syst. Evol. Microbiol.">
        <title>Complete genome sequence of Corynebacterium casei LMG S-19264T (=DSM 44701T), isolated from a smear-ripened cheese.</title>
        <authorList>
            <consortium name="US DOE Joint Genome Institute (JGI-PGF)"/>
            <person name="Walter F."/>
            <person name="Albersmeier A."/>
            <person name="Kalinowski J."/>
            <person name="Ruckert C."/>
        </authorList>
    </citation>
    <scope>NUCLEOTIDE SEQUENCE</scope>
    <source>
        <strain evidence="7">JCM 13306</strain>
    </source>
</reference>
<reference evidence="7" key="2">
    <citation type="submission" date="2020-09" db="EMBL/GenBank/DDBJ databases">
        <authorList>
            <person name="Sun Q."/>
            <person name="Ohkuma M."/>
        </authorList>
    </citation>
    <scope>NUCLEOTIDE SEQUENCE</scope>
    <source>
        <strain evidence="7">JCM 13306</strain>
    </source>
</reference>
<dbReference type="PANTHER" id="PTHR38103:SF1">
    <property type="entry name" value="RECOMBINATION-ASSOCIATED PROTEIN RDGC"/>
    <property type="match status" value="1"/>
</dbReference>
<keyword evidence="5 6" id="KW-0233">DNA recombination</keyword>
<evidence type="ECO:0000313" key="8">
    <source>
        <dbReference type="Proteomes" id="UP000623958"/>
    </source>
</evidence>
<evidence type="ECO:0000256" key="4">
    <source>
        <dbReference type="ARBA" id="ARBA00022490"/>
    </source>
</evidence>
<dbReference type="PANTHER" id="PTHR38103">
    <property type="entry name" value="RECOMBINATION-ASSOCIATED PROTEIN RDGC"/>
    <property type="match status" value="1"/>
</dbReference>
<keyword evidence="4 6" id="KW-0963">Cytoplasm</keyword>
<accession>A0A919FCQ1</accession>
<dbReference type="GO" id="GO:0006310">
    <property type="term" value="P:DNA recombination"/>
    <property type="evidence" value="ECO:0007669"/>
    <property type="project" value="UniProtKB-UniRule"/>
</dbReference>
<organism evidence="7 8">
    <name type="scientific">Xanthomonas boreopolis</name>
    <dbReference type="NCBI Taxonomy" id="86183"/>
    <lineage>
        <taxon>Bacteria</taxon>
        <taxon>Pseudomonadati</taxon>
        <taxon>Pseudomonadota</taxon>
        <taxon>Gammaproteobacteria</taxon>
        <taxon>Lysobacterales</taxon>
        <taxon>Lysobacteraceae</taxon>
        <taxon>Xanthomonas</taxon>
    </lineage>
</organism>
<dbReference type="GO" id="GO:0000018">
    <property type="term" value="P:regulation of DNA recombination"/>
    <property type="evidence" value="ECO:0007669"/>
    <property type="project" value="TreeGrafter"/>
</dbReference>
<comment type="similarity">
    <text evidence="2 6">Belongs to the RdgC family.</text>
</comment>
<dbReference type="GO" id="GO:0005737">
    <property type="term" value="C:cytoplasm"/>
    <property type="evidence" value="ECO:0007669"/>
    <property type="project" value="UniProtKB-UniRule"/>
</dbReference>
<evidence type="ECO:0000256" key="2">
    <source>
        <dbReference type="ARBA" id="ARBA00008657"/>
    </source>
</evidence>
<evidence type="ECO:0000256" key="1">
    <source>
        <dbReference type="ARBA" id="ARBA00004453"/>
    </source>
</evidence>
<dbReference type="Proteomes" id="UP000623958">
    <property type="component" value="Unassembled WGS sequence"/>
</dbReference>
<dbReference type="EMBL" id="BNBA01000052">
    <property type="protein sequence ID" value="GHH61060.1"/>
    <property type="molecule type" value="Genomic_DNA"/>
</dbReference>
<dbReference type="InterPro" id="IPR007476">
    <property type="entry name" value="RdgC"/>
</dbReference>
<comment type="function">
    <text evidence="6">May be involved in recombination.</text>
</comment>
<evidence type="ECO:0000256" key="6">
    <source>
        <dbReference type="HAMAP-Rule" id="MF_00194"/>
    </source>
</evidence>
<dbReference type="GO" id="GO:0003690">
    <property type="term" value="F:double-stranded DNA binding"/>
    <property type="evidence" value="ECO:0007669"/>
    <property type="project" value="TreeGrafter"/>
</dbReference>
<protein>
    <recommendedName>
        <fullName evidence="3 6">Recombination-associated protein RdgC</fullName>
    </recommendedName>
</protein>
<dbReference type="AlphaFoldDB" id="A0A919FCQ1"/>
<evidence type="ECO:0000313" key="7">
    <source>
        <dbReference type="EMBL" id="GHH61060.1"/>
    </source>
</evidence>
<name>A0A919FCQ1_9XANT</name>
<proteinExistence type="inferred from homology"/>
<gene>
    <name evidence="6 7" type="primary">rdgC</name>
    <name evidence="7" type="ORF">GCM10009090_37210</name>
</gene>
<evidence type="ECO:0000256" key="5">
    <source>
        <dbReference type="ARBA" id="ARBA00023172"/>
    </source>
</evidence>
<dbReference type="NCBIfam" id="NF001464">
    <property type="entry name" value="PRK00321.1-5"/>
    <property type="match status" value="1"/>
</dbReference>
<comment type="subcellular location">
    <subcellularLocation>
        <location evidence="1 6">Cytoplasm</location>
        <location evidence="1 6">Nucleoid</location>
    </subcellularLocation>
</comment>
<evidence type="ECO:0000256" key="3">
    <source>
        <dbReference type="ARBA" id="ARBA00022296"/>
    </source>
</evidence>
<dbReference type="HAMAP" id="MF_00194">
    <property type="entry name" value="RdgC"/>
    <property type="match status" value="1"/>
</dbReference>
<keyword evidence="8" id="KW-1185">Reference proteome</keyword>
<comment type="caution">
    <text evidence="7">The sequence shown here is derived from an EMBL/GenBank/DDBJ whole genome shotgun (WGS) entry which is preliminary data.</text>
</comment>
<dbReference type="NCBIfam" id="NF001465">
    <property type="entry name" value="PRK00321.1-6"/>
    <property type="match status" value="1"/>
</dbReference>